<dbReference type="Pfam" id="PF01061">
    <property type="entry name" value="ABC2_membrane"/>
    <property type="match status" value="1"/>
</dbReference>
<dbReference type="GO" id="GO:0043190">
    <property type="term" value="C:ATP-binding cassette (ABC) transporter complex"/>
    <property type="evidence" value="ECO:0007669"/>
    <property type="project" value="InterPro"/>
</dbReference>
<evidence type="ECO:0000256" key="5">
    <source>
        <dbReference type="ARBA" id="ARBA00023251"/>
    </source>
</evidence>
<comment type="similarity">
    <text evidence="6">Belongs to the ABC-2 integral membrane protein family.</text>
</comment>
<evidence type="ECO:0000313" key="9">
    <source>
        <dbReference type="Proteomes" id="UP000006640"/>
    </source>
</evidence>
<dbReference type="RefSeq" id="WP_013133769.1">
    <property type="nucleotide sequence ID" value="NC_014165.1"/>
</dbReference>
<keyword evidence="5" id="KW-0046">Antibiotic resistance</keyword>
<dbReference type="PIRSF" id="PIRSF006648">
    <property type="entry name" value="DrrB"/>
    <property type="match status" value="1"/>
</dbReference>
<keyword evidence="6" id="KW-0813">Transport</keyword>
<feature type="transmembrane region" description="Helical" evidence="6">
    <location>
        <begin position="171"/>
        <end position="191"/>
    </location>
</feature>
<evidence type="ECO:0000256" key="2">
    <source>
        <dbReference type="ARBA" id="ARBA00022692"/>
    </source>
</evidence>
<feature type="transmembrane region" description="Helical" evidence="6">
    <location>
        <begin position="63"/>
        <end position="87"/>
    </location>
</feature>
<dbReference type="Proteomes" id="UP000006640">
    <property type="component" value="Chromosome"/>
</dbReference>
<dbReference type="InterPro" id="IPR052902">
    <property type="entry name" value="ABC-2_transporter"/>
</dbReference>
<gene>
    <name evidence="8" type="ordered locus">Tbis_3548</name>
</gene>
<sequence>MTTRLPLARLIAVEARLFLREPAAVFFAVFLPVALLLALGATIPGFREPVPALGGNRVVDVQLPAMMTLLTVVTLALSTLPTALVVYRERGVLRRMSTTPVRPGTLLAAQLVIYFAVSVVSVALILVLGNAVLGVPYPRALGAFAGSYLLGALTLFALGLWLAAVAPNSRVVQGAGSAAMFPLLFFAGMWLPRRLMPEVLRRISDLTPTGALGQLFTDAFAGHPPEAFHLAVAAGWAVAAGLAAARMFRWE</sequence>
<evidence type="ECO:0000256" key="4">
    <source>
        <dbReference type="ARBA" id="ARBA00023136"/>
    </source>
</evidence>
<feature type="transmembrane region" description="Helical" evidence="6">
    <location>
        <begin position="23"/>
        <end position="43"/>
    </location>
</feature>
<dbReference type="eggNOG" id="COG0842">
    <property type="taxonomic scope" value="Bacteria"/>
</dbReference>
<dbReference type="InterPro" id="IPR000412">
    <property type="entry name" value="ABC_2_transport"/>
</dbReference>
<feature type="transmembrane region" description="Helical" evidence="6">
    <location>
        <begin position="140"/>
        <end position="164"/>
    </location>
</feature>
<dbReference type="InterPro" id="IPR013525">
    <property type="entry name" value="ABC2_TM"/>
</dbReference>
<dbReference type="PROSITE" id="PS51012">
    <property type="entry name" value="ABC_TM2"/>
    <property type="match status" value="1"/>
</dbReference>
<protein>
    <recommendedName>
        <fullName evidence="6">Transport permease protein</fullName>
    </recommendedName>
</protein>
<evidence type="ECO:0000313" key="8">
    <source>
        <dbReference type="EMBL" id="ADG90236.1"/>
    </source>
</evidence>
<keyword evidence="3 6" id="KW-1133">Transmembrane helix</keyword>
<dbReference type="EMBL" id="CP001874">
    <property type="protein sequence ID" value="ADG90236.1"/>
    <property type="molecule type" value="Genomic_DNA"/>
</dbReference>
<organism evidence="8 9">
    <name type="scientific">Thermobispora bispora (strain ATCC 19993 / DSM 43833 / CBS 139.67 / JCM 10125 / KCTC 9307 / NBRC 14880 / R51)</name>
    <dbReference type="NCBI Taxonomy" id="469371"/>
    <lineage>
        <taxon>Bacteria</taxon>
        <taxon>Bacillati</taxon>
        <taxon>Actinomycetota</taxon>
        <taxon>Actinomycetes</taxon>
        <taxon>Streptosporangiales</taxon>
        <taxon>Streptosporangiaceae</taxon>
        <taxon>Thermobispora</taxon>
    </lineage>
</organism>
<evidence type="ECO:0000256" key="1">
    <source>
        <dbReference type="ARBA" id="ARBA00004141"/>
    </source>
</evidence>
<dbReference type="OrthoDB" id="3217868at2"/>
<dbReference type="HOGENOM" id="CLU_039483_4_1_11"/>
<accession>D6YAI3</accession>
<dbReference type="KEGG" id="tbi:Tbis_3548"/>
<reference evidence="8 9" key="1">
    <citation type="submission" date="2010-01" db="EMBL/GenBank/DDBJ databases">
        <title>The complete genome of Thermobispora bispora DSM 43833.</title>
        <authorList>
            <consortium name="US DOE Joint Genome Institute (JGI-PGF)"/>
            <person name="Lucas S."/>
            <person name="Copeland A."/>
            <person name="Lapidus A."/>
            <person name="Glavina del Rio T."/>
            <person name="Dalin E."/>
            <person name="Tice H."/>
            <person name="Bruce D."/>
            <person name="Goodwin L."/>
            <person name="Pitluck S."/>
            <person name="Kyrpides N."/>
            <person name="Mavromatis K."/>
            <person name="Ivanova N."/>
            <person name="Mikhailova N."/>
            <person name="Chertkov O."/>
            <person name="Brettin T."/>
            <person name="Detter J.C."/>
            <person name="Han C."/>
            <person name="Larimer F."/>
            <person name="Land M."/>
            <person name="Hauser L."/>
            <person name="Markowitz V."/>
            <person name="Cheng J.-F."/>
            <person name="Hugenholtz P."/>
            <person name="Woyke T."/>
            <person name="Wu D."/>
            <person name="Jando M."/>
            <person name="Schneider S."/>
            <person name="Klenk H.-P."/>
            <person name="Eisen J.A."/>
        </authorList>
    </citation>
    <scope>NUCLEOTIDE SEQUENCE [LARGE SCALE GENOMIC DNA]</scope>
    <source>
        <strain evidence="9">ATCC 19993 / DSM 43833 / CBS 139.67 / JCM 10125 / KCTC 9307 / NBRC 14880 / R51</strain>
    </source>
</reference>
<name>D6YAI3_THEBD</name>
<feature type="domain" description="ABC transmembrane type-2" evidence="7">
    <location>
        <begin position="23"/>
        <end position="251"/>
    </location>
</feature>
<evidence type="ECO:0000259" key="7">
    <source>
        <dbReference type="PROSITE" id="PS51012"/>
    </source>
</evidence>
<feature type="transmembrane region" description="Helical" evidence="6">
    <location>
        <begin position="107"/>
        <end position="128"/>
    </location>
</feature>
<feature type="transmembrane region" description="Helical" evidence="6">
    <location>
        <begin position="227"/>
        <end position="248"/>
    </location>
</feature>
<dbReference type="PANTHER" id="PTHR43027">
    <property type="entry name" value="DOXORUBICIN RESISTANCE ABC TRANSPORTER PERMEASE PROTEIN DRRC-RELATED"/>
    <property type="match status" value="1"/>
</dbReference>
<dbReference type="GO" id="GO:0140359">
    <property type="term" value="F:ABC-type transporter activity"/>
    <property type="evidence" value="ECO:0007669"/>
    <property type="project" value="InterPro"/>
</dbReference>
<comment type="subcellular location">
    <subcellularLocation>
        <location evidence="6">Cell membrane</location>
        <topology evidence="6">Multi-pass membrane protein</topology>
    </subcellularLocation>
    <subcellularLocation>
        <location evidence="1">Membrane</location>
        <topology evidence="1">Multi-pass membrane protein</topology>
    </subcellularLocation>
</comment>
<dbReference type="GO" id="GO:0046677">
    <property type="term" value="P:response to antibiotic"/>
    <property type="evidence" value="ECO:0007669"/>
    <property type="project" value="UniProtKB-KW"/>
</dbReference>
<keyword evidence="2 6" id="KW-0812">Transmembrane</keyword>
<evidence type="ECO:0000256" key="3">
    <source>
        <dbReference type="ARBA" id="ARBA00022989"/>
    </source>
</evidence>
<dbReference type="PANTHER" id="PTHR43027:SF2">
    <property type="entry name" value="TRANSPORT PERMEASE PROTEIN"/>
    <property type="match status" value="1"/>
</dbReference>
<proteinExistence type="inferred from homology"/>
<dbReference type="AlphaFoldDB" id="D6YAI3"/>
<dbReference type="InterPro" id="IPR047817">
    <property type="entry name" value="ABC2_TM_bact-type"/>
</dbReference>
<keyword evidence="6" id="KW-1003">Cell membrane</keyword>
<evidence type="ECO:0000256" key="6">
    <source>
        <dbReference type="RuleBase" id="RU361157"/>
    </source>
</evidence>
<keyword evidence="9" id="KW-1185">Reference proteome</keyword>
<keyword evidence="4 6" id="KW-0472">Membrane</keyword>
<dbReference type="STRING" id="469371.Tbis_3548"/>